<sequence length="315" mass="35428">MSLSLFPSLWSWNLSNASTPYGVLPLPRVFQGTEYPSACSNGWGFSSSSAHYSFACPHQALLSNDMILASQYDGLSEHFVYGVAGSSTDDDCGKCYQIQLLDAERVWRDDFPFLLLQIINSGYDVMPYQFDVFMGAGGFGYFTACNSDCHSRYCQGGPCQQAMFSTSFDEWNEAVYEDPNVCYSGGIKWLENPSLAEQYCTVALSENVHLLDSCIRSNVQKFHQNFVEIRTERVQCPEGLYRLTGLQRQDDNAQQKPSPSLFLPHHCQGDRTQGHYCITTMQDCCKPSCSWRGKGNPSPTWDHVDDCNAQGMLRR</sequence>
<name>A0A6C0ICB9_9ZZZZ</name>
<dbReference type="InterPro" id="IPR036908">
    <property type="entry name" value="RlpA-like_sf"/>
</dbReference>
<evidence type="ECO:0000313" key="1">
    <source>
        <dbReference type="EMBL" id="QHT90698.1"/>
    </source>
</evidence>
<dbReference type="Gene3D" id="2.40.40.10">
    <property type="entry name" value="RlpA-like domain"/>
    <property type="match status" value="1"/>
</dbReference>
<proteinExistence type="predicted"/>
<reference evidence="1" key="1">
    <citation type="journal article" date="2020" name="Nature">
        <title>Giant virus diversity and host interactions through global metagenomics.</title>
        <authorList>
            <person name="Schulz F."/>
            <person name="Roux S."/>
            <person name="Paez-Espino D."/>
            <person name="Jungbluth S."/>
            <person name="Walsh D.A."/>
            <person name="Denef V.J."/>
            <person name="McMahon K.D."/>
            <person name="Konstantinidis K.T."/>
            <person name="Eloe-Fadrosh E.A."/>
            <person name="Kyrpides N.C."/>
            <person name="Woyke T."/>
        </authorList>
    </citation>
    <scope>NUCLEOTIDE SEQUENCE</scope>
    <source>
        <strain evidence="1">GVMAG-M-3300023184-71</strain>
    </source>
</reference>
<protein>
    <submittedName>
        <fullName evidence="1">Uncharacterized protein</fullName>
    </submittedName>
</protein>
<dbReference type="EMBL" id="MN740156">
    <property type="protein sequence ID" value="QHT90698.1"/>
    <property type="molecule type" value="Genomic_DNA"/>
</dbReference>
<dbReference type="AlphaFoldDB" id="A0A6C0ICB9"/>
<accession>A0A6C0ICB9</accession>
<organism evidence="1">
    <name type="scientific">viral metagenome</name>
    <dbReference type="NCBI Taxonomy" id="1070528"/>
    <lineage>
        <taxon>unclassified sequences</taxon>
        <taxon>metagenomes</taxon>
        <taxon>organismal metagenomes</taxon>
    </lineage>
</organism>
<dbReference type="SUPFAM" id="SSF50685">
    <property type="entry name" value="Barwin-like endoglucanases"/>
    <property type="match status" value="1"/>
</dbReference>